<dbReference type="STRING" id="236814.IX39_02560"/>
<dbReference type="Gene3D" id="1.20.5.1930">
    <property type="match status" value="1"/>
</dbReference>
<dbReference type="PANTHER" id="PTHR24421">
    <property type="entry name" value="NITRATE/NITRITE SENSOR PROTEIN NARX-RELATED"/>
    <property type="match status" value="1"/>
</dbReference>
<reference evidence="8 9" key="1">
    <citation type="submission" date="2014-07" db="EMBL/GenBank/DDBJ databases">
        <title>Genome of Chryseobacterium formosense LMG 24722.</title>
        <authorList>
            <person name="Pipes S.E."/>
            <person name="Stropko S.J."/>
            <person name="Newman J.D."/>
        </authorList>
    </citation>
    <scope>NUCLEOTIDE SEQUENCE [LARGE SCALE GENOMIC DNA]</scope>
    <source>
        <strain evidence="8 9">LMG 24722</strain>
    </source>
</reference>
<evidence type="ECO:0000256" key="5">
    <source>
        <dbReference type="ARBA" id="ARBA00023012"/>
    </source>
</evidence>
<keyword evidence="3" id="KW-0808">Transferase</keyword>
<sequence length="246" mass="28490">MNLLVLIIVTLAIIVFFILILYKTFIDRIVREKDLQNRAEIQHQKELALENTKAQEEERKRIAIAVHDDIGNRLNILSLWLNNLDIEDDSASEVISNQISELIDNTRSISHSLYPVNLEKLGLILYIEELITNLSARINISMHLSRYIKKDMFVEVQIYRIIQEFTTNVIKHSGAEKIEIAIKEFDNFTAIVISDNGKGFDYEKVKKGMGIKNIESRIKSMDAEFKWKSVPNKGSRLIFKINKNNE</sequence>
<name>A0A085Z552_9FLAO</name>
<evidence type="ECO:0000256" key="1">
    <source>
        <dbReference type="ARBA" id="ARBA00000085"/>
    </source>
</evidence>
<evidence type="ECO:0000256" key="6">
    <source>
        <dbReference type="SAM" id="Phobius"/>
    </source>
</evidence>
<keyword evidence="5" id="KW-0902">Two-component regulatory system</keyword>
<gene>
    <name evidence="8" type="ORF">IX39_02560</name>
</gene>
<comment type="caution">
    <text evidence="8">The sequence shown here is derived from an EMBL/GenBank/DDBJ whole genome shotgun (WGS) entry which is preliminary data.</text>
</comment>
<dbReference type="InterPro" id="IPR050482">
    <property type="entry name" value="Sensor_HK_TwoCompSys"/>
</dbReference>
<accession>A0A085Z552</accession>
<dbReference type="GO" id="GO:0000160">
    <property type="term" value="P:phosphorelay signal transduction system"/>
    <property type="evidence" value="ECO:0007669"/>
    <property type="project" value="UniProtKB-KW"/>
</dbReference>
<dbReference type="eggNOG" id="COG4585">
    <property type="taxonomic scope" value="Bacteria"/>
</dbReference>
<dbReference type="InterPro" id="IPR003594">
    <property type="entry name" value="HATPase_dom"/>
</dbReference>
<dbReference type="EMBL" id="JPRP01000001">
    <property type="protein sequence ID" value="KFE99565.1"/>
    <property type="molecule type" value="Genomic_DNA"/>
</dbReference>
<evidence type="ECO:0000256" key="3">
    <source>
        <dbReference type="ARBA" id="ARBA00022679"/>
    </source>
</evidence>
<dbReference type="Proteomes" id="UP000028713">
    <property type="component" value="Unassembled WGS sequence"/>
</dbReference>
<dbReference type="CDD" id="cd16917">
    <property type="entry name" value="HATPase_UhpB-NarQ-NarX-like"/>
    <property type="match status" value="1"/>
</dbReference>
<proteinExistence type="predicted"/>
<dbReference type="PANTHER" id="PTHR24421:SF10">
    <property type="entry name" value="NITRATE_NITRITE SENSOR PROTEIN NARQ"/>
    <property type="match status" value="1"/>
</dbReference>
<evidence type="ECO:0000256" key="4">
    <source>
        <dbReference type="ARBA" id="ARBA00022777"/>
    </source>
</evidence>
<organism evidence="8 9">
    <name type="scientific">Chryseobacterium formosense</name>
    <dbReference type="NCBI Taxonomy" id="236814"/>
    <lineage>
        <taxon>Bacteria</taxon>
        <taxon>Pseudomonadati</taxon>
        <taxon>Bacteroidota</taxon>
        <taxon>Flavobacteriia</taxon>
        <taxon>Flavobacteriales</taxon>
        <taxon>Weeksellaceae</taxon>
        <taxon>Chryseobacterium group</taxon>
        <taxon>Chryseobacterium</taxon>
    </lineage>
</organism>
<dbReference type="Pfam" id="PF02518">
    <property type="entry name" value="HATPase_c"/>
    <property type="match status" value="1"/>
</dbReference>
<evidence type="ECO:0000313" key="9">
    <source>
        <dbReference type="Proteomes" id="UP000028713"/>
    </source>
</evidence>
<keyword evidence="6" id="KW-0472">Membrane</keyword>
<dbReference type="AlphaFoldDB" id="A0A085Z552"/>
<dbReference type="SUPFAM" id="SSF55874">
    <property type="entry name" value="ATPase domain of HSP90 chaperone/DNA topoisomerase II/histidine kinase"/>
    <property type="match status" value="1"/>
</dbReference>
<protein>
    <recommendedName>
        <fullName evidence="2">histidine kinase</fullName>
        <ecNumber evidence="2">2.7.13.3</ecNumber>
    </recommendedName>
</protein>
<dbReference type="EC" id="2.7.13.3" evidence="2"/>
<keyword evidence="4 8" id="KW-0418">Kinase</keyword>
<evidence type="ECO:0000259" key="7">
    <source>
        <dbReference type="Pfam" id="PF02518"/>
    </source>
</evidence>
<evidence type="ECO:0000313" key="8">
    <source>
        <dbReference type="EMBL" id="KFE99565.1"/>
    </source>
</evidence>
<keyword evidence="9" id="KW-1185">Reference proteome</keyword>
<dbReference type="InterPro" id="IPR036890">
    <property type="entry name" value="HATPase_C_sf"/>
</dbReference>
<evidence type="ECO:0000256" key="2">
    <source>
        <dbReference type="ARBA" id="ARBA00012438"/>
    </source>
</evidence>
<keyword evidence="6" id="KW-1133">Transmembrane helix</keyword>
<feature type="domain" description="Histidine kinase/HSP90-like ATPase" evidence="7">
    <location>
        <begin position="155"/>
        <end position="243"/>
    </location>
</feature>
<dbReference type="Gene3D" id="3.30.565.10">
    <property type="entry name" value="Histidine kinase-like ATPase, C-terminal domain"/>
    <property type="match status" value="1"/>
</dbReference>
<feature type="transmembrane region" description="Helical" evidence="6">
    <location>
        <begin position="6"/>
        <end position="26"/>
    </location>
</feature>
<dbReference type="GO" id="GO:0004673">
    <property type="term" value="F:protein histidine kinase activity"/>
    <property type="evidence" value="ECO:0007669"/>
    <property type="project" value="UniProtKB-EC"/>
</dbReference>
<keyword evidence="6" id="KW-0812">Transmembrane</keyword>
<comment type="catalytic activity">
    <reaction evidence="1">
        <text>ATP + protein L-histidine = ADP + protein N-phospho-L-histidine.</text>
        <dbReference type="EC" id="2.7.13.3"/>
    </reaction>
</comment>